<dbReference type="Pfam" id="PF02321">
    <property type="entry name" value="OEP"/>
    <property type="match status" value="2"/>
</dbReference>
<comment type="similarity">
    <text evidence="2">Belongs to the outer membrane factor (OMF) (TC 1.B.17) family.</text>
</comment>
<gene>
    <name evidence="10" type="ORF">JOC47_002201</name>
</gene>
<evidence type="ECO:0000256" key="9">
    <source>
        <dbReference type="SAM" id="SignalP"/>
    </source>
</evidence>
<protein>
    <submittedName>
        <fullName evidence="10">Outer membrane protein TolC</fullName>
    </submittedName>
</protein>
<dbReference type="Gene3D" id="1.20.1600.10">
    <property type="entry name" value="Outer membrane efflux proteins (OEP)"/>
    <property type="match status" value="1"/>
</dbReference>
<evidence type="ECO:0000256" key="3">
    <source>
        <dbReference type="ARBA" id="ARBA00022448"/>
    </source>
</evidence>
<dbReference type="EMBL" id="JAFBDQ010000011">
    <property type="protein sequence ID" value="MBM7557335.1"/>
    <property type="molecule type" value="Genomic_DNA"/>
</dbReference>
<keyword evidence="8" id="KW-0175">Coiled coil</keyword>
<name>A0A938XTP2_9FIRM</name>
<sequence length="426" mass="49293">MKRKLIYALLVILIISFSTVGFANQEINKEKAVELALKQNSEIQKLRKEIEKTQAQLEEAEGAFYPTIDLGTSYTRFENKRQLGAGVSSNDSYNVSLDLKQPLFLGGELRINYQMMKNRLQMTKLNLEQKKEEITYQVLKQYYNVLKAKKMLNVREQQLKQNKRYVEVARANKEVGTHTKTDLLQAKVSYNQAQQEKLVAENNLETAKLALKNTLNLADDKNLTITDSLSWEQKKFKLDEVYDYALNNKVAFKLLKLQKETAELDLQSKKNRDIYPDVNLLAGYEATDDHLSVDGNWQTTLSISYNIFNGGRDQDKIKQKEKELEKVKIDEKQTKDDIKLAIKNSLLNLRAARDRIKLSKLNLKQAEENLDDNEFKFKEGLITSLDLLNVQTSYQQVKMQYYQAIYDYNLAVAELNKAMGKIEELN</sequence>
<dbReference type="SUPFAM" id="SSF56954">
    <property type="entry name" value="Outer membrane efflux proteins (OEP)"/>
    <property type="match status" value="1"/>
</dbReference>
<evidence type="ECO:0000256" key="2">
    <source>
        <dbReference type="ARBA" id="ARBA00007613"/>
    </source>
</evidence>
<evidence type="ECO:0000256" key="6">
    <source>
        <dbReference type="ARBA" id="ARBA00023136"/>
    </source>
</evidence>
<dbReference type="InterPro" id="IPR003423">
    <property type="entry name" value="OMP_efflux"/>
</dbReference>
<dbReference type="InterPro" id="IPR051906">
    <property type="entry name" value="TolC-like"/>
</dbReference>
<keyword evidence="5" id="KW-0812">Transmembrane</keyword>
<dbReference type="RefSeq" id="WP_204702090.1">
    <property type="nucleotide sequence ID" value="NZ_JAFBDQ010000011.1"/>
</dbReference>
<dbReference type="GO" id="GO:0015562">
    <property type="term" value="F:efflux transmembrane transporter activity"/>
    <property type="evidence" value="ECO:0007669"/>
    <property type="project" value="InterPro"/>
</dbReference>
<evidence type="ECO:0000256" key="7">
    <source>
        <dbReference type="ARBA" id="ARBA00023237"/>
    </source>
</evidence>
<keyword evidence="9" id="KW-0732">Signal</keyword>
<feature type="coiled-coil region" evidence="8">
    <location>
        <begin position="317"/>
        <end position="376"/>
    </location>
</feature>
<keyword evidence="3" id="KW-0813">Transport</keyword>
<keyword evidence="7" id="KW-0998">Cell outer membrane</keyword>
<evidence type="ECO:0000313" key="11">
    <source>
        <dbReference type="Proteomes" id="UP000774000"/>
    </source>
</evidence>
<dbReference type="GO" id="GO:0015288">
    <property type="term" value="F:porin activity"/>
    <property type="evidence" value="ECO:0007669"/>
    <property type="project" value="TreeGrafter"/>
</dbReference>
<dbReference type="GO" id="GO:0009279">
    <property type="term" value="C:cell outer membrane"/>
    <property type="evidence" value="ECO:0007669"/>
    <property type="project" value="UniProtKB-SubCell"/>
</dbReference>
<keyword evidence="4" id="KW-1134">Transmembrane beta strand</keyword>
<dbReference type="PANTHER" id="PTHR30026">
    <property type="entry name" value="OUTER MEMBRANE PROTEIN TOLC"/>
    <property type="match status" value="1"/>
</dbReference>
<organism evidence="10 11">
    <name type="scientific">Halanaerobacter jeridensis</name>
    <dbReference type="NCBI Taxonomy" id="706427"/>
    <lineage>
        <taxon>Bacteria</taxon>
        <taxon>Bacillati</taxon>
        <taxon>Bacillota</taxon>
        <taxon>Clostridia</taxon>
        <taxon>Halanaerobiales</taxon>
        <taxon>Halobacteroidaceae</taxon>
        <taxon>Halanaerobacter</taxon>
    </lineage>
</organism>
<evidence type="ECO:0000256" key="5">
    <source>
        <dbReference type="ARBA" id="ARBA00022692"/>
    </source>
</evidence>
<comment type="subcellular location">
    <subcellularLocation>
        <location evidence="1">Cell outer membrane</location>
    </subcellularLocation>
</comment>
<dbReference type="PANTHER" id="PTHR30026:SF20">
    <property type="entry name" value="OUTER MEMBRANE PROTEIN TOLC"/>
    <property type="match status" value="1"/>
</dbReference>
<dbReference type="GO" id="GO:1990281">
    <property type="term" value="C:efflux pump complex"/>
    <property type="evidence" value="ECO:0007669"/>
    <property type="project" value="TreeGrafter"/>
</dbReference>
<accession>A0A938XTP2</accession>
<dbReference type="AlphaFoldDB" id="A0A938XTP2"/>
<keyword evidence="11" id="KW-1185">Reference proteome</keyword>
<dbReference type="Proteomes" id="UP000774000">
    <property type="component" value="Unassembled WGS sequence"/>
</dbReference>
<evidence type="ECO:0000256" key="4">
    <source>
        <dbReference type="ARBA" id="ARBA00022452"/>
    </source>
</evidence>
<feature type="coiled-coil region" evidence="8">
    <location>
        <begin position="29"/>
        <end position="63"/>
    </location>
</feature>
<evidence type="ECO:0000313" key="10">
    <source>
        <dbReference type="EMBL" id="MBM7557335.1"/>
    </source>
</evidence>
<keyword evidence="6" id="KW-0472">Membrane</keyword>
<comment type="caution">
    <text evidence="10">The sequence shown here is derived from an EMBL/GenBank/DDBJ whole genome shotgun (WGS) entry which is preliminary data.</text>
</comment>
<reference evidence="10" key="1">
    <citation type="submission" date="2021-01" db="EMBL/GenBank/DDBJ databases">
        <title>Genomic Encyclopedia of Type Strains, Phase IV (KMG-IV): sequencing the most valuable type-strain genomes for metagenomic binning, comparative biology and taxonomic classification.</title>
        <authorList>
            <person name="Goeker M."/>
        </authorList>
    </citation>
    <scope>NUCLEOTIDE SEQUENCE</scope>
    <source>
        <strain evidence="10">DSM 23230</strain>
    </source>
</reference>
<feature type="signal peptide" evidence="9">
    <location>
        <begin position="1"/>
        <end position="23"/>
    </location>
</feature>
<feature type="chain" id="PRO_5037036932" evidence="9">
    <location>
        <begin position="24"/>
        <end position="426"/>
    </location>
</feature>
<proteinExistence type="inferred from homology"/>
<evidence type="ECO:0000256" key="1">
    <source>
        <dbReference type="ARBA" id="ARBA00004442"/>
    </source>
</evidence>
<evidence type="ECO:0000256" key="8">
    <source>
        <dbReference type="SAM" id="Coils"/>
    </source>
</evidence>